<proteinExistence type="inferred from homology"/>
<comment type="caution">
    <text evidence="16">The sequence shown here is derived from an EMBL/GenBank/DDBJ whole genome shotgun (WGS) entry which is preliminary data.</text>
</comment>
<keyword evidence="4" id="KW-0276">Fatty acid metabolism</keyword>
<comment type="subcellular location">
    <subcellularLocation>
        <location evidence="1">Mitochondrion</location>
    </subcellularLocation>
</comment>
<dbReference type="FunFam" id="3.90.180.10:FF:000010">
    <property type="entry name" value="Enoyl-[acyl-carrier-protein] reductase, mitochondrial"/>
    <property type="match status" value="1"/>
</dbReference>
<dbReference type="InterPro" id="IPR020843">
    <property type="entry name" value="ER"/>
</dbReference>
<name>A0AAN7V8U6_9COLE</name>
<sequence>MFQLMKVIPNLKKMSALKNCVREQSVMTQKLMYKEYGEPIKVLSKQCEELNDNVKPNEVLVRMLAAPINPADINTIEGKYPSKPTLPAVGGGEGVAEIIDVGSEVRNLAVGDRIVPLKPGLGTWRTHASLPHNLVYKIPKDLGLVEAATLTVNPCTAYRMLRDFVTLKPGDCVIQNGANSACGQYVIQISRIWGLRTVNIIRDRDNVHELKRFLSALGGTHILTENELRKTNLFKTGECPFPKLGFNCVGGQSALEVMRNLAPGGTMVTFGGMSKEPVTIPTSALIFKDIKAVGFWMTRWTQEHFESEDRSEMLEELITMMTKGEIHGPAVQIIDFSEYQQALSLTGGGGKLEKKIILGFENC</sequence>
<dbReference type="GO" id="GO:0006633">
    <property type="term" value="P:fatty acid biosynthetic process"/>
    <property type="evidence" value="ECO:0007669"/>
    <property type="project" value="UniProtKB-KW"/>
</dbReference>
<dbReference type="GO" id="GO:0141148">
    <property type="term" value="F:enoyl-[acyl-carrier-protein] reductase (NADPH) activity"/>
    <property type="evidence" value="ECO:0007669"/>
    <property type="project" value="UniProtKB-EC"/>
</dbReference>
<dbReference type="CDD" id="cd08290">
    <property type="entry name" value="ETR"/>
    <property type="match status" value="1"/>
</dbReference>
<dbReference type="SUPFAM" id="SSF50129">
    <property type="entry name" value="GroES-like"/>
    <property type="match status" value="1"/>
</dbReference>
<dbReference type="SUPFAM" id="SSF51735">
    <property type="entry name" value="NAD(P)-binding Rossmann-fold domains"/>
    <property type="match status" value="1"/>
</dbReference>
<keyword evidence="10" id="KW-0275">Fatty acid biosynthesis</keyword>
<dbReference type="PANTHER" id="PTHR43981">
    <property type="entry name" value="ENOYL-[ACYL-CARRIER-PROTEIN] REDUCTASE, MITOCHONDRIAL"/>
    <property type="match status" value="1"/>
</dbReference>
<evidence type="ECO:0000256" key="3">
    <source>
        <dbReference type="ARBA" id="ARBA00022516"/>
    </source>
</evidence>
<dbReference type="GO" id="GO:0005739">
    <property type="term" value="C:mitochondrion"/>
    <property type="evidence" value="ECO:0007669"/>
    <property type="project" value="UniProtKB-SubCell"/>
</dbReference>
<comment type="similarity">
    <text evidence="2">Belongs to the zinc-containing alcohol dehydrogenase family. Quinone oxidoreductase subfamily.</text>
</comment>
<dbReference type="Gene3D" id="3.40.50.720">
    <property type="entry name" value="NAD(P)-binding Rossmann-like Domain"/>
    <property type="match status" value="1"/>
</dbReference>
<dbReference type="InterPro" id="IPR051034">
    <property type="entry name" value="Mito_Enoyl-ACP_Reductase"/>
</dbReference>
<evidence type="ECO:0000256" key="12">
    <source>
        <dbReference type="ARBA" id="ARBA00041058"/>
    </source>
</evidence>
<evidence type="ECO:0000313" key="16">
    <source>
        <dbReference type="EMBL" id="KAK5641694.1"/>
    </source>
</evidence>
<protein>
    <recommendedName>
        <fullName evidence="12">Enoyl-[acyl-carrier-protein] reductase, mitochondrial</fullName>
        <ecNumber evidence="11">1.3.1.104</ecNumber>
    </recommendedName>
    <alternativeName>
        <fullName evidence="13">2-enoyl thioester reductase</fullName>
    </alternativeName>
</protein>
<dbReference type="InterPro" id="IPR013149">
    <property type="entry name" value="ADH-like_C"/>
</dbReference>
<organism evidence="16 17">
    <name type="scientific">Pyrocoelia pectoralis</name>
    <dbReference type="NCBI Taxonomy" id="417401"/>
    <lineage>
        <taxon>Eukaryota</taxon>
        <taxon>Metazoa</taxon>
        <taxon>Ecdysozoa</taxon>
        <taxon>Arthropoda</taxon>
        <taxon>Hexapoda</taxon>
        <taxon>Insecta</taxon>
        <taxon>Pterygota</taxon>
        <taxon>Neoptera</taxon>
        <taxon>Endopterygota</taxon>
        <taxon>Coleoptera</taxon>
        <taxon>Polyphaga</taxon>
        <taxon>Elateriformia</taxon>
        <taxon>Elateroidea</taxon>
        <taxon>Lampyridae</taxon>
        <taxon>Lampyrinae</taxon>
        <taxon>Pyrocoelia</taxon>
    </lineage>
</organism>
<evidence type="ECO:0000313" key="17">
    <source>
        <dbReference type="Proteomes" id="UP001329430"/>
    </source>
</evidence>
<keyword evidence="5" id="KW-0521">NADP</keyword>
<keyword evidence="3" id="KW-0444">Lipid biosynthesis</keyword>
<evidence type="ECO:0000256" key="5">
    <source>
        <dbReference type="ARBA" id="ARBA00022857"/>
    </source>
</evidence>
<keyword evidence="6" id="KW-0809">Transit peptide</keyword>
<keyword evidence="7" id="KW-0560">Oxidoreductase</keyword>
<dbReference type="InterPro" id="IPR036291">
    <property type="entry name" value="NAD(P)-bd_dom_sf"/>
</dbReference>
<feature type="domain" description="Enoyl reductase (ER)" evidence="15">
    <location>
        <begin position="37"/>
        <end position="357"/>
    </location>
</feature>
<keyword evidence="17" id="KW-1185">Reference proteome</keyword>
<dbReference type="Proteomes" id="UP001329430">
    <property type="component" value="Chromosome 7"/>
</dbReference>
<dbReference type="EMBL" id="JAVRBK010000007">
    <property type="protein sequence ID" value="KAK5641694.1"/>
    <property type="molecule type" value="Genomic_DNA"/>
</dbReference>
<evidence type="ECO:0000256" key="7">
    <source>
        <dbReference type="ARBA" id="ARBA00023002"/>
    </source>
</evidence>
<evidence type="ECO:0000256" key="6">
    <source>
        <dbReference type="ARBA" id="ARBA00022946"/>
    </source>
</evidence>
<evidence type="ECO:0000259" key="15">
    <source>
        <dbReference type="SMART" id="SM00829"/>
    </source>
</evidence>
<dbReference type="Pfam" id="PF08240">
    <property type="entry name" value="ADH_N"/>
    <property type="match status" value="1"/>
</dbReference>
<evidence type="ECO:0000256" key="9">
    <source>
        <dbReference type="ARBA" id="ARBA00023128"/>
    </source>
</evidence>
<keyword evidence="8" id="KW-0443">Lipid metabolism</keyword>
<dbReference type="InterPro" id="IPR013154">
    <property type="entry name" value="ADH-like_N"/>
</dbReference>
<evidence type="ECO:0000256" key="10">
    <source>
        <dbReference type="ARBA" id="ARBA00023160"/>
    </source>
</evidence>
<keyword evidence="9" id="KW-0496">Mitochondrion</keyword>
<evidence type="ECO:0000256" key="1">
    <source>
        <dbReference type="ARBA" id="ARBA00004173"/>
    </source>
</evidence>
<dbReference type="EC" id="1.3.1.104" evidence="11"/>
<reference evidence="16 17" key="1">
    <citation type="journal article" date="2024" name="Insects">
        <title>An Improved Chromosome-Level Genome Assembly of the Firefly Pyrocoelia pectoralis.</title>
        <authorList>
            <person name="Fu X."/>
            <person name="Meyer-Rochow V.B."/>
            <person name="Ballantyne L."/>
            <person name="Zhu X."/>
        </authorList>
    </citation>
    <scope>NUCLEOTIDE SEQUENCE [LARGE SCALE GENOMIC DNA]</scope>
    <source>
        <strain evidence="16">XCY_ONT2</strain>
    </source>
</reference>
<dbReference type="PANTHER" id="PTHR43981:SF2">
    <property type="entry name" value="ENOYL-[ACYL-CARRIER-PROTEIN] REDUCTASE, MITOCHONDRIAL"/>
    <property type="match status" value="1"/>
</dbReference>
<evidence type="ECO:0000256" key="11">
    <source>
        <dbReference type="ARBA" id="ARBA00038963"/>
    </source>
</evidence>
<comment type="catalytic activity">
    <reaction evidence="14">
        <text>a 2,3-saturated acyl-[ACP] + NADP(+) = a (2E)-enoyl-[ACP] + NADPH + H(+)</text>
        <dbReference type="Rhea" id="RHEA:22564"/>
        <dbReference type="Rhea" id="RHEA-COMP:9925"/>
        <dbReference type="Rhea" id="RHEA-COMP:9926"/>
        <dbReference type="ChEBI" id="CHEBI:15378"/>
        <dbReference type="ChEBI" id="CHEBI:57783"/>
        <dbReference type="ChEBI" id="CHEBI:58349"/>
        <dbReference type="ChEBI" id="CHEBI:78784"/>
        <dbReference type="ChEBI" id="CHEBI:78785"/>
        <dbReference type="EC" id="1.3.1.104"/>
    </reaction>
</comment>
<evidence type="ECO:0000256" key="4">
    <source>
        <dbReference type="ARBA" id="ARBA00022832"/>
    </source>
</evidence>
<dbReference type="FunFam" id="3.40.50.720:FF:000112">
    <property type="entry name" value="Enoyl-[acyl-carrier-protein] reductase 1, mitochondrial"/>
    <property type="match status" value="1"/>
</dbReference>
<dbReference type="Gene3D" id="3.90.180.10">
    <property type="entry name" value="Medium-chain alcohol dehydrogenases, catalytic domain"/>
    <property type="match status" value="1"/>
</dbReference>
<gene>
    <name evidence="16" type="ORF">RI129_010241</name>
</gene>
<dbReference type="InterPro" id="IPR011032">
    <property type="entry name" value="GroES-like_sf"/>
</dbReference>
<evidence type="ECO:0000256" key="8">
    <source>
        <dbReference type="ARBA" id="ARBA00023098"/>
    </source>
</evidence>
<dbReference type="AlphaFoldDB" id="A0AAN7V8U6"/>
<evidence type="ECO:0000256" key="13">
    <source>
        <dbReference type="ARBA" id="ARBA00042123"/>
    </source>
</evidence>
<dbReference type="Pfam" id="PF00107">
    <property type="entry name" value="ADH_zinc_N"/>
    <property type="match status" value="1"/>
</dbReference>
<evidence type="ECO:0000256" key="14">
    <source>
        <dbReference type="ARBA" id="ARBA00048843"/>
    </source>
</evidence>
<evidence type="ECO:0000256" key="2">
    <source>
        <dbReference type="ARBA" id="ARBA00010371"/>
    </source>
</evidence>
<accession>A0AAN7V8U6</accession>
<dbReference type="SMART" id="SM00829">
    <property type="entry name" value="PKS_ER"/>
    <property type="match status" value="1"/>
</dbReference>